<feature type="compositionally biased region" description="Basic and acidic residues" evidence="1">
    <location>
        <begin position="269"/>
        <end position="279"/>
    </location>
</feature>
<feature type="compositionally biased region" description="Basic and acidic residues" evidence="1">
    <location>
        <begin position="167"/>
        <end position="182"/>
    </location>
</feature>
<dbReference type="Proteomes" id="UP000504637">
    <property type="component" value="Unplaced"/>
</dbReference>
<dbReference type="GeneID" id="54361284"/>
<reference evidence="4" key="3">
    <citation type="submission" date="2025-08" db="UniProtKB">
        <authorList>
            <consortium name="RefSeq"/>
        </authorList>
    </citation>
    <scope>IDENTIFICATION</scope>
    <source>
        <strain evidence="4">CBS 342.82</strain>
    </source>
</reference>
<feature type="compositionally biased region" description="Polar residues" evidence="1">
    <location>
        <begin position="111"/>
        <end position="122"/>
    </location>
</feature>
<reference evidence="4" key="2">
    <citation type="submission" date="2020-04" db="EMBL/GenBank/DDBJ databases">
        <authorList>
            <consortium name="NCBI Genome Project"/>
        </authorList>
    </citation>
    <scope>NUCLEOTIDE SEQUENCE</scope>
    <source>
        <strain evidence="4">CBS 342.82</strain>
    </source>
</reference>
<keyword evidence="3" id="KW-1185">Reference proteome</keyword>
<dbReference type="AlphaFoldDB" id="A0A6J3LSU3"/>
<feature type="compositionally biased region" description="Polar residues" evidence="1">
    <location>
        <begin position="64"/>
        <end position="81"/>
    </location>
</feature>
<evidence type="ECO:0000256" key="1">
    <source>
        <dbReference type="SAM" id="MobiDB-lite"/>
    </source>
</evidence>
<feature type="compositionally biased region" description="Basic and acidic residues" evidence="1">
    <location>
        <begin position="217"/>
        <end position="237"/>
    </location>
</feature>
<feature type="compositionally biased region" description="Polar residues" evidence="1">
    <location>
        <begin position="10"/>
        <end position="39"/>
    </location>
</feature>
<dbReference type="OrthoDB" id="5230484at2759"/>
<proteinExistence type="predicted"/>
<evidence type="ECO:0000313" key="4">
    <source>
        <dbReference type="RefSeq" id="XP_033455739.1"/>
    </source>
</evidence>
<evidence type="ECO:0000259" key="2">
    <source>
        <dbReference type="Pfam" id="PF24616"/>
    </source>
</evidence>
<protein>
    <recommendedName>
        <fullName evidence="2">DUF7624 domain-containing protein</fullName>
    </recommendedName>
</protein>
<gene>
    <name evidence="4" type="ORF">K489DRAFT_374062</name>
</gene>
<feature type="compositionally biased region" description="Low complexity" evidence="1">
    <location>
        <begin position="40"/>
        <end position="51"/>
    </location>
</feature>
<feature type="compositionally biased region" description="Polar residues" evidence="1">
    <location>
        <begin position="529"/>
        <end position="540"/>
    </location>
</feature>
<accession>A0A6J3LSU3</accession>
<feature type="domain" description="DUF7624" evidence="2">
    <location>
        <begin position="635"/>
        <end position="757"/>
    </location>
</feature>
<sequence>MALKSPVMASPSTASLASAFSPYSASESPKSPSQFGSPYSNTTANASNRNSIPPDSLAPPKSPYPQQIEPSPVDSNGTASTEIEDDEQEEENRRRGTDVDEALSPDIEITSPGSARSVSAAQRDQDDTCADPQQEAPPRLDTQLLRTRSDSTEDAPQSVIHVPEGFKSFDKAARGPSREKRFNNAAGASPVTPEAAVPSQDLKNPFPLSPVITDIPRVMERATPRAQSRQESEDEYKRKSRRTSSLEGEQTLARHKLSPTNQISDIPEAADKDADDSNRQKSKPASPETAGLVEDGVLSKAIRQIDQAETDISALRTALSECWTLCNTLAGLSSSHRQRTFKFTGRAEVQEQAWRNCWRLCQQLYEKRDEDHASQVIPTMELCRDFCQALFEARQKTDEASDSVLRVSFELNNHLYNTHDRSLPDAFNERTLEFYITLCHRLMKQRTSLPQETDSLLRACWSLAEMLFNLRQSKHEGRADDEELIGSAVQACWDLCDLFREGWSQVRPDRGTPRAGQTSFASSAPFRSGSGQSMRSIARSTSSALSMSKKAYDIGAFPPETPITVFDDTTSTAASSPDSATMPNILVLGPSSTSGGSIRGGISHHDRWSSDASVLSDYSESVASQSVASSQHSSSTATAAAEETHLLRLRCLLLRAAMQIGYARASGQPLQAFVQTLPSTAFGTAPWHIKVFGYYKNLIQSDKSMAAAHMMPSRRLSANEAAKAVRWLGNNDQWAWMRDLFRIVFGFGIDEANDREAQFLV</sequence>
<evidence type="ECO:0000313" key="3">
    <source>
        <dbReference type="Proteomes" id="UP000504637"/>
    </source>
</evidence>
<dbReference type="RefSeq" id="XP_033455739.1">
    <property type="nucleotide sequence ID" value="XM_033603484.1"/>
</dbReference>
<reference evidence="4" key="1">
    <citation type="submission" date="2020-01" db="EMBL/GenBank/DDBJ databases">
        <authorList>
            <consortium name="DOE Joint Genome Institute"/>
            <person name="Haridas S."/>
            <person name="Albert R."/>
            <person name="Binder M."/>
            <person name="Bloem J."/>
            <person name="Labutti K."/>
            <person name="Salamov A."/>
            <person name="Andreopoulos B."/>
            <person name="Baker S.E."/>
            <person name="Barry K."/>
            <person name="Bills G."/>
            <person name="Bluhm B.H."/>
            <person name="Cannon C."/>
            <person name="Castanera R."/>
            <person name="Culley D.E."/>
            <person name="Daum C."/>
            <person name="Ezra D."/>
            <person name="Gonzalez J.B."/>
            <person name="Henrissat B."/>
            <person name="Kuo A."/>
            <person name="Liang C."/>
            <person name="Lipzen A."/>
            <person name="Lutzoni F."/>
            <person name="Magnuson J."/>
            <person name="Mondo S."/>
            <person name="Nolan M."/>
            <person name="Ohm R."/>
            <person name="Pangilinan J."/>
            <person name="Park H.-J."/>
            <person name="Ramirez L."/>
            <person name="Alfaro M."/>
            <person name="Sun H."/>
            <person name="Tritt A."/>
            <person name="Yoshinaga Y."/>
            <person name="Zwiers L.-H."/>
            <person name="Turgeon B.G."/>
            <person name="Goodwin S.B."/>
            <person name="Spatafora J.W."/>
            <person name="Crous P.W."/>
            <person name="Grigoriev I.V."/>
        </authorList>
    </citation>
    <scope>NUCLEOTIDE SEQUENCE</scope>
    <source>
        <strain evidence="4">CBS 342.82</strain>
    </source>
</reference>
<name>A0A6J3LSU3_9PEZI</name>
<feature type="region of interest" description="Disordered" evidence="1">
    <location>
        <begin position="506"/>
        <end position="540"/>
    </location>
</feature>
<dbReference type="InterPro" id="IPR056041">
    <property type="entry name" value="DUF7624"/>
</dbReference>
<dbReference type="Pfam" id="PF24616">
    <property type="entry name" value="DUF7624"/>
    <property type="match status" value="1"/>
</dbReference>
<organism evidence="4">
    <name type="scientific">Dissoconium aciculare CBS 342.82</name>
    <dbReference type="NCBI Taxonomy" id="1314786"/>
    <lineage>
        <taxon>Eukaryota</taxon>
        <taxon>Fungi</taxon>
        <taxon>Dikarya</taxon>
        <taxon>Ascomycota</taxon>
        <taxon>Pezizomycotina</taxon>
        <taxon>Dothideomycetes</taxon>
        <taxon>Dothideomycetidae</taxon>
        <taxon>Mycosphaerellales</taxon>
        <taxon>Dissoconiaceae</taxon>
        <taxon>Dissoconium</taxon>
    </lineage>
</organism>
<feature type="region of interest" description="Disordered" evidence="1">
    <location>
        <begin position="1"/>
        <end position="294"/>
    </location>
</feature>